<sequence>MTFWLDTAPTPERTFGHLEPTDGLELLIATPKAPVRSQRAAMLIVISRETPELLQLHLFQLATQVALTR</sequence>
<gene>
    <name evidence="1" type="ORF">UFOPK2824_00542</name>
</gene>
<organism evidence="1">
    <name type="scientific">freshwater metagenome</name>
    <dbReference type="NCBI Taxonomy" id="449393"/>
    <lineage>
        <taxon>unclassified sequences</taxon>
        <taxon>metagenomes</taxon>
        <taxon>ecological metagenomes</taxon>
    </lineage>
</organism>
<evidence type="ECO:0000313" key="1">
    <source>
        <dbReference type="EMBL" id="CAB4747924.1"/>
    </source>
</evidence>
<dbReference type="EMBL" id="CAEZZD010000065">
    <property type="protein sequence ID" value="CAB4747924.1"/>
    <property type="molecule type" value="Genomic_DNA"/>
</dbReference>
<name>A0A6J6TM24_9ZZZZ</name>
<protein>
    <submittedName>
        <fullName evidence="1">Unannotated protein</fullName>
    </submittedName>
</protein>
<proteinExistence type="predicted"/>
<dbReference type="AlphaFoldDB" id="A0A6J6TM24"/>
<accession>A0A6J6TM24</accession>
<reference evidence="1" key="1">
    <citation type="submission" date="2020-05" db="EMBL/GenBank/DDBJ databases">
        <authorList>
            <person name="Chiriac C."/>
            <person name="Salcher M."/>
            <person name="Ghai R."/>
            <person name="Kavagutti S V."/>
        </authorList>
    </citation>
    <scope>NUCLEOTIDE SEQUENCE</scope>
</reference>